<dbReference type="InterPro" id="IPR010839">
    <property type="entry name" value="AtuA_N"/>
</dbReference>
<sequence length="607" mass="64047">MMMSDQAGRPLSAVRIGNVSGFYGDRLRAAADMVSGGDVDIITGDYLAELTMYILHKSRQRDPDGGYATTFLTQMEQVLGTCLDRGIRIVANAGGLNPAGLATRLGALSERLGLHPRIAFADGDDVLGILPELQRAGHEIRHLDNGRPLADLEVEPITANAYLGAWPIARALQAGSDVVVTGRVTDASLVVGPAAWWHGWGEEDWDRLAGGVIAGHLLECGTQVTGGNFSFLGDITDRRYPGYPIAEISEDGSSVITKPVDTGGLVSVDTVIAQLLYEIGAPAYGGPDVTTWFDTVSVTPVGPNRVRVAGARGTAPTGQVKVAINYSGGYRNTMTLALTAPDIEQKAAHAESLLWERVGGKESFDAAEALLVRSDHPDPATQADATSHLVFTVKDTDPKKVGRSFSNAVLELVLGSYAGVYATTPPSSESAYGVYWPALIPALAVTPRLVLDDGSVELMPLPRGDAAAAAAPPVHPAVVPAPPEAGEVVIVPLGEVAGTRSGDKGGNANIGVWTRTDAEYEWLYGYLTAGRLRELLPEIAQLEVRRYELPNVRALNFIVVGILGDGVASSTRTDAQAKGLGEFLRSRPVPLPAALLRESTAEGDLGE</sequence>
<proteinExistence type="predicted"/>
<evidence type="ECO:0000259" key="1">
    <source>
        <dbReference type="Pfam" id="PF07287"/>
    </source>
</evidence>
<comment type="caution">
    <text evidence="3">The sequence shown here is derived from an EMBL/GenBank/DDBJ whole genome shotgun (WGS) entry which is preliminary data.</text>
</comment>
<dbReference type="Pfam" id="PF23544">
    <property type="entry name" value="AtuA_ferredoxin"/>
    <property type="match status" value="1"/>
</dbReference>
<dbReference type="EMBL" id="JBHMBC010000039">
    <property type="protein sequence ID" value="MFB9821901.1"/>
    <property type="molecule type" value="Genomic_DNA"/>
</dbReference>
<reference evidence="3 4" key="1">
    <citation type="submission" date="2024-09" db="EMBL/GenBank/DDBJ databases">
        <authorList>
            <person name="Sun Q."/>
            <person name="Mori K."/>
        </authorList>
    </citation>
    <scope>NUCLEOTIDE SEQUENCE [LARGE SCALE GENOMIC DNA]</scope>
    <source>
        <strain evidence="3 4">JCM 1334</strain>
    </source>
</reference>
<gene>
    <name evidence="3" type="ORF">ACFFP1_20700</name>
</gene>
<evidence type="ECO:0000313" key="4">
    <source>
        <dbReference type="Proteomes" id="UP001589702"/>
    </source>
</evidence>
<keyword evidence="4" id="KW-1185">Reference proteome</keyword>
<dbReference type="PANTHER" id="PTHR47585">
    <property type="match status" value="1"/>
</dbReference>
<name>A0ABV5Y5E8_ARTRM</name>
<evidence type="ECO:0000313" key="3">
    <source>
        <dbReference type="EMBL" id="MFB9821901.1"/>
    </source>
</evidence>
<dbReference type="PANTHER" id="PTHR47585:SF1">
    <property type="entry name" value="DUF1446 DOMAIN-CONTAINING PROTEIN"/>
    <property type="match status" value="1"/>
</dbReference>
<feature type="domain" description="Acyclic terpene utilisation N-terminal" evidence="1">
    <location>
        <begin position="14"/>
        <end position="449"/>
    </location>
</feature>
<dbReference type="Proteomes" id="UP001589702">
    <property type="component" value="Unassembled WGS sequence"/>
</dbReference>
<organism evidence="3 4">
    <name type="scientific">Arthrobacter ramosus</name>
    <dbReference type="NCBI Taxonomy" id="1672"/>
    <lineage>
        <taxon>Bacteria</taxon>
        <taxon>Bacillati</taxon>
        <taxon>Actinomycetota</taxon>
        <taxon>Actinomycetes</taxon>
        <taxon>Micrococcales</taxon>
        <taxon>Micrococcaceae</taxon>
        <taxon>Arthrobacter</taxon>
    </lineage>
</organism>
<dbReference type="InterPro" id="IPR056362">
    <property type="entry name" value="AtuA-like_ferredoxin_dom"/>
</dbReference>
<accession>A0ABV5Y5E8</accession>
<dbReference type="RefSeq" id="WP_234750494.1">
    <property type="nucleotide sequence ID" value="NZ_BAAAWN010000001.1"/>
</dbReference>
<evidence type="ECO:0000259" key="2">
    <source>
        <dbReference type="Pfam" id="PF23544"/>
    </source>
</evidence>
<feature type="domain" description="AtuA-like ferredoxin-fold" evidence="2">
    <location>
        <begin position="491"/>
        <end position="589"/>
    </location>
</feature>
<dbReference type="Pfam" id="PF07287">
    <property type="entry name" value="AtuA"/>
    <property type="match status" value="1"/>
</dbReference>
<protein>
    <submittedName>
        <fullName evidence="3">Acyclic terpene utilization AtuA family protein</fullName>
    </submittedName>
</protein>